<reference evidence="1" key="1">
    <citation type="submission" date="2016-10" db="EMBL/GenBank/DDBJ databases">
        <authorList>
            <person name="de Groot N.N."/>
        </authorList>
    </citation>
    <scope>NUCLEOTIDE SEQUENCE</scope>
</reference>
<accession>A0A1W1DY76</accession>
<dbReference type="GO" id="GO:0030288">
    <property type="term" value="C:outer membrane-bounded periplasmic space"/>
    <property type="evidence" value="ECO:0007669"/>
    <property type="project" value="InterPro"/>
</dbReference>
<dbReference type="EMBL" id="FPHY01000087">
    <property type="protein sequence ID" value="SFV86548.1"/>
    <property type="molecule type" value="Genomic_DNA"/>
</dbReference>
<organism evidence="1">
    <name type="scientific">hydrothermal vent metagenome</name>
    <dbReference type="NCBI Taxonomy" id="652676"/>
    <lineage>
        <taxon>unclassified sequences</taxon>
        <taxon>metagenomes</taxon>
        <taxon>ecological metagenomes</taxon>
    </lineage>
</organism>
<proteinExistence type="predicted"/>
<dbReference type="InterPro" id="IPR005534">
    <property type="entry name" value="Curli_assmbl/transp-comp_CsgG"/>
</dbReference>
<gene>
    <name evidence="1" type="ORF">MNB_SUP05-SYMBIONT-4-708</name>
</gene>
<evidence type="ECO:0008006" key="2">
    <source>
        <dbReference type="Google" id="ProtNLM"/>
    </source>
</evidence>
<dbReference type="Pfam" id="PF03783">
    <property type="entry name" value="CsgG"/>
    <property type="match status" value="1"/>
</dbReference>
<dbReference type="AlphaFoldDB" id="A0A1W1DY76"/>
<name>A0A1W1DY76_9ZZZZ</name>
<evidence type="ECO:0000313" key="1">
    <source>
        <dbReference type="EMBL" id="SFV86548.1"/>
    </source>
</evidence>
<sequence length="419" mass="47910">MRNKLLVLLLLFSTSLFAEVEIEKVRVLGYGVSANTAIQEALIESLKQRKGISINSIRTFENDILEYAESIDGQSSSEVEINKLMQSKITETTQGIIHNYRIIENNKVAENEWEAELEIVFKKYKTPGISPHSRRKIAIMPFRTLKNQYQINDKIYSANETSRQFAQHLTNHITHSRRFSVLDREYMDEYLKEKNITLSKNSSLDEQMKLGEVLGVDYMIVGKIGQASIDKNTEYLDLIGETLITRGAEFNVDYRIIVMPTRQIKWSDTVSMSIGSNAMEGLTKNATDNVIHQRVMDYFAQIISDQLLANIFPIKVINTSKRLKTITLNQGGKSLKVGDFYEVMGLGEEMFDPYTQESLGQDEEWIATAKISKVLPKFSKAKVTKGNIEDIRKGDIVRKQQFNDTQSSQTLDNPLWKEH</sequence>
<protein>
    <recommendedName>
        <fullName evidence="2">Periplasmic protein</fullName>
    </recommendedName>
</protein>
<dbReference type="Gene3D" id="3.40.50.10610">
    <property type="entry name" value="ABC-type transport auxiliary lipoprotein component"/>
    <property type="match status" value="1"/>
</dbReference>